<evidence type="ECO:0000256" key="5">
    <source>
        <dbReference type="SAM" id="MobiDB-lite"/>
    </source>
</evidence>
<dbReference type="InterPro" id="IPR031348">
    <property type="entry name" value="PigL_N"/>
</dbReference>
<dbReference type="PROSITE" id="PS51420">
    <property type="entry name" value="RHO"/>
    <property type="match status" value="1"/>
</dbReference>
<dbReference type="NCBIfam" id="TIGR00231">
    <property type="entry name" value="small_GTP"/>
    <property type="match status" value="1"/>
</dbReference>
<feature type="domain" description="Azaphilone pigments biosynthesis cluster protein L N-terminal" evidence="7">
    <location>
        <begin position="1"/>
        <end position="218"/>
    </location>
</feature>
<evidence type="ECO:0000256" key="2">
    <source>
        <dbReference type="ARBA" id="ARBA00022481"/>
    </source>
</evidence>
<dbReference type="InterPro" id="IPR003578">
    <property type="entry name" value="Small_GTPase_Rho"/>
</dbReference>
<evidence type="ECO:0000313" key="8">
    <source>
        <dbReference type="EMBL" id="TVY51505.1"/>
    </source>
</evidence>
<keyword evidence="6" id="KW-0732">Signal</keyword>
<dbReference type="PROSITE" id="PS51421">
    <property type="entry name" value="RAS"/>
    <property type="match status" value="1"/>
</dbReference>
<dbReference type="Pfam" id="PF17111">
    <property type="entry name" value="PigL_N"/>
    <property type="match status" value="1"/>
</dbReference>
<keyword evidence="2" id="KW-0488">Methylation</keyword>
<dbReference type="GO" id="GO:0003924">
    <property type="term" value="F:GTPase activity"/>
    <property type="evidence" value="ECO:0007669"/>
    <property type="project" value="InterPro"/>
</dbReference>
<feature type="compositionally biased region" description="Basic and acidic residues" evidence="5">
    <location>
        <begin position="526"/>
        <end position="547"/>
    </location>
</feature>
<dbReference type="GO" id="GO:0007264">
    <property type="term" value="P:small GTPase-mediated signal transduction"/>
    <property type="evidence" value="ECO:0007669"/>
    <property type="project" value="InterPro"/>
</dbReference>
<evidence type="ECO:0000256" key="3">
    <source>
        <dbReference type="ARBA" id="ARBA00022741"/>
    </source>
</evidence>
<dbReference type="InterPro" id="IPR005225">
    <property type="entry name" value="Small_GTP-bd"/>
</dbReference>
<dbReference type="GO" id="GO:0005525">
    <property type="term" value="F:GTP binding"/>
    <property type="evidence" value="ECO:0007669"/>
    <property type="project" value="UniProtKB-KW"/>
</dbReference>
<dbReference type="InterPro" id="IPR001806">
    <property type="entry name" value="Small_GTPase"/>
</dbReference>
<reference evidence="8 9" key="1">
    <citation type="submission" date="2018-05" db="EMBL/GenBank/DDBJ databases">
        <title>Whole genome sequencing for identification of molecular markers to develop diagnostic detection tools for the regulated plant pathogen Lachnellula willkommii.</title>
        <authorList>
            <person name="Giroux E."/>
            <person name="Bilodeau G."/>
        </authorList>
    </citation>
    <scope>NUCLEOTIDE SEQUENCE [LARGE SCALE GENOMIC DNA]</scope>
    <source>
        <strain evidence="8 9">CBS 625.97</strain>
    </source>
</reference>
<comment type="caution">
    <text evidence="8">The sequence shown here is derived from an EMBL/GenBank/DDBJ whole genome shotgun (WGS) entry which is preliminary data.</text>
</comment>
<dbReference type="Pfam" id="PF00071">
    <property type="entry name" value="Ras"/>
    <property type="match status" value="1"/>
</dbReference>
<organism evidence="8 9">
    <name type="scientific">Lachnellula cervina</name>
    <dbReference type="NCBI Taxonomy" id="1316786"/>
    <lineage>
        <taxon>Eukaryota</taxon>
        <taxon>Fungi</taxon>
        <taxon>Dikarya</taxon>
        <taxon>Ascomycota</taxon>
        <taxon>Pezizomycotina</taxon>
        <taxon>Leotiomycetes</taxon>
        <taxon>Helotiales</taxon>
        <taxon>Lachnaceae</taxon>
        <taxon>Lachnellula</taxon>
    </lineage>
</organism>
<feature type="chain" id="PRO_5029019395" evidence="6">
    <location>
        <begin position="21"/>
        <end position="1117"/>
    </location>
</feature>
<dbReference type="PANTHER" id="PTHR24072">
    <property type="entry name" value="RHO FAMILY GTPASE"/>
    <property type="match status" value="1"/>
</dbReference>
<feature type="region of interest" description="Disordered" evidence="5">
    <location>
        <begin position="480"/>
        <end position="589"/>
    </location>
</feature>
<accession>A0A7D8ULM3</accession>
<name>A0A7D8ULM3_9HELO</name>
<feature type="compositionally biased region" description="Basic and acidic residues" evidence="5">
    <location>
        <begin position="292"/>
        <end position="304"/>
    </location>
</feature>
<dbReference type="SMART" id="SM00174">
    <property type="entry name" value="RHO"/>
    <property type="match status" value="1"/>
</dbReference>
<keyword evidence="4" id="KW-0342">GTP-binding</keyword>
<dbReference type="SMART" id="SM00173">
    <property type="entry name" value="RAS"/>
    <property type="match status" value="1"/>
</dbReference>
<feature type="region of interest" description="Disordered" evidence="5">
    <location>
        <begin position="275"/>
        <end position="305"/>
    </location>
</feature>
<dbReference type="SMART" id="SM00175">
    <property type="entry name" value="RAB"/>
    <property type="match status" value="1"/>
</dbReference>
<evidence type="ECO:0000256" key="6">
    <source>
        <dbReference type="SAM" id="SignalP"/>
    </source>
</evidence>
<dbReference type="PROSITE" id="PS51419">
    <property type="entry name" value="RAB"/>
    <property type="match status" value="1"/>
</dbReference>
<dbReference type="PRINTS" id="PR00449">
    <property type="entry name" value="RASTRNSFRMNG"/>
</dbReference>
<dbReference type="EMBL" id="QGMG01000797">
    <property type="protein sequence ID" value="TVY51505.1"/>
    <property type="molecule type" value="Genomic_DNA"/>
</dbReference>
<dbReference type="Gene3D" id="1.25.40.10">
    <property type="entry name" value="Tetratricopeptide repeat domain"/>
    <property type="match status" value="1"/>
</dbReference>
<dbReference type="SUPFAM" id="SSF52540">
    <property type="entry name" value="P-loop containing nucleoside triphosphate hydrolases"/>
    <property type="match status" value="1"/>
</dbReference>
<feature type="signal peptide" evidence="6">
    <location>
        <begin position="1"/>
        <end position="20"/>
    </location>
</feature>
<dbReference type="InterPro" id="IPR011990">
    <property type="entry name" value="TPR-like_helical_dom_sf"/>
</dbReference>
<dbReference type="AlphaFoldDB" id="A0A7D8ULM3"/>
<protein>
    <submittedName>
        <fullName evidence="8">GTP-binding protein rhoA</fullName>
    </submittedName>
</protein>
<proteinExistence type="inferred from homology"/>
<dbReference type="FunFam" id="3.40.50.300:FF:001179">
    <property type="entry name" value="Rho family GTPase"/>
    <property type="match status" value="1"/>
</dbReference>
<evidence type="ECO:0000259" key="7">
    <source>
        <dbReference type="Pfam" id="PF17111"/>
    </source>
</evidence>
<keyword evidence="9" id="KW-1185">Reference proteome</keyword>
<dbReference type="Proteomes" id="UP000481288">
    <property type="component" value="Unassembled WGS sequence"/>
</dbReference>
<dbReference type="Gene3D" id="3.40.50.300">
    <property type="entry name" value="P-loop containing nucleotide triphosphate hydrolases"/>
    <property type="match status" value="1"/>
</dbReference>
<evidence type="ECO:0000256" key="1">
    <source>
        <dbReference type="ARBA" id="ARBA00010142"/>
    </source>
</evidence>
<dbReference type="CDD" id="cd00157">
    <property type="entry name" value="Rho"/>
    <property type="match status" value="1"/>
</dbReference>
<comment type="similarity">
    <text evidence="1">Belongs to the small GTPase superfamily. Rho family.</text>
</comment>
<evidence type="ECO:0000313" key="9">
    <source>
        <dbReference type="Proteomes" id="UP000481288"/>
    </source>
</evidence>
<dbReference type="OrthoDB" id="195446at2759"/>
<feature type="compositionally biased region" description="Polar residues" evidence="5">
    <location>
        <begin position="480"/>
        <end position="493"/>
    </location>
</feature>
<sequence length="1117" mass="124200">MDPLSVIAGVIGVLTACVQAGDALKTFYNASALADAKVRGLLTDVESFTQVLQMMKDTLERKPMQVSMQSTGHIGNHWTNLSTCMRDGRNTLDQLREILEKVNKSVSVLDGPRKHLRLRAALDEIYVYQLQIRSYRDTMQLSLQTVILWNQVIARESTDHIMPNLDELHQTIRHMAFDFNHRMAALQSAVETNAEKPPSYNSDNNQLRVLTNLRNCVQSAASVVSSASTTLASEHPDEVLITHGSDFGDVFPSQPGEAMLRWISSNTVYEFAEQDRDSGFQGSRSSNKKKHTAEEMSGSEHSDSDNELEIEIIQALLKRGKEKLGAKDYAGAEKLFRNCLTRTSNGSLVSLHRAPKSKSEIMTLLLDAYLVQEKWNEAQSLLLDKIAIGSRDTSGESGGVFADMLTLVDILLHKSSYGEALLYGRRALKGYRKLGSKGTSGVEKSLSALVRVCHLAGNLEDEEEAYSVILSDFLQKQLSNEQGASPPTSTTVGSGELLRQSPSPPHTAKVDQAPPKVMIDAGPSDGNRRLSINEKKKSSLSLRERYGEPQAETPEPKSQEAQVPLQRRESKKRTPRRLPANRISKQLDSSIANLTESSFSEPQETADAVRRTAVRQIEHQSCLRPSINSSDVDSHEIEEEILRQIREEGLLDGIDLEDIDVSQEGQISERIAEAFQRHKSADAFTPVRKEVHMERDEKGLAEENSTKKVGSNSEILADPVFIGQRMGNALSEDQADEPTTIMAQHDQEVETHFSSSISESLVRTPRQEVKFDEGLCIAEDPASVAKASPDTPDMEGKEVLSLDQNVVTKDLSSIMSQGPPAQRQAEVATRVHHHRYHIPRSLPPFRAYSDYTDLSSIDGQTMPIEESELPIAQRSTSVPPVVIPESTSQMENHRLYQRVSQRISSMSLQSSASKQQDRMSVKEVVRRKIVIVGDAAIGKSTLLLMFTKGIWLKAYMPTIFDTCNCVVEVDGQEVELELSDTAGIADYDHLRPRSYPDTHVCMICFSIDSPDSLKNVEDKWYTEVVHHSYESPFILVGLKKDLRDDSQSIAELQKSCQKQITPEQGQAVAKKILADAYFECSAKTNEGVREVFEAVIRFALATGKKKKVGGLRRLFGR</sequence>
<evidence type="ECO:0000256" key="4">
    <source>
        <dbReference type="ARBA" id="ARBA00023134"/>
    </source>
</evidence>
<dbReference type="InterPro" id="IPR027417">
    <property type="entry name" value="P-loop_NTPase"/>
</dbReference>
<keyword evidence="3" id="KW-0547">Nucleotide-binding</keyword>
<gene>
    <name evidence="8" type="primary">rhoA_1</name>
    <name evidence="8" type="ORF">LCER1_G006127</name>
</gene>